<dbReference type="GO" id="GO:0032956">
    <property type="term" value="P:regulation of actin cytoskeleton organization"/>
    <property type="evidence" value="ECO:0007669"/>
    <property type="project" value="TreeGrafter"/>
</dbReference>
<name>A1C4Q6_ASPCL</name>
<dbReference type="EMBL" id="DS027004">
    <property type="protein sequence ID" value="EAW14674.1"/>
    <property type="molecule type" value="Genomic_DNA"/>
</dbReference>
<evidence type="ECO:0000256" key="2">
    <source>
        <dbReference type="SAM" id="MobiDB-lite"/>
    </source>
</evidence>
<dbReference type="eggNOG" id="ENOG502RZG9">
    <property type="taxonomic scope" value="Eukaryota"/>
</dbReference>
<dbReference type="InterPro" id="IPR001680">
    <property type="entry name" value="WD40_rpt"/>
</dbReference>
<dbReference type="InterPro" id="IPR036322">
    <property type="entry name" value="WD40_repeat_dom_sf"/>
</dbReference>
<protein>
    <submittedName>
        <fullName evidence="3">WD repeat protein</fullName>
    </submittedName>
</protein>
<evidence type="ECO:0000313" key="3">
    <source>
        <dbReference type="EMBL" id="EAW14674.1"/>
    </source>
</evidence>
<gene>
    <name evidence="3" type="ORF">ACLA_000850</name>
</gene>
<dbReference type="PANTHER" id="PTHR19842:SF2">
    <property type="entry name" value="WD REPEAT PROTEIN (AFU_ORTHOLOGUE AFUA_5G04300)"/>
    <property type="match status" value="1"/>
</dbReference>
<comment type="similarity">
    <text evidence="1">Belongs to the WD repeat LST8 family.</text>
</comment>
<organism evidence="3 4">
    <name type="scientific">Aspergillus clavatus (strain ATCC 1007 / CBS 513.65 / DSM 816 / NCTC 3887 / NRRL 1 / QM 1276 / 107)</name>
    <dbReference type="NCBI Taxonomy" id="344612"/>
    <lineage>
        <taxon>Eukaryota</taxon>
        <taxon>Fungi</taxon>
        <taxon>Dikarya</taxon>
        <taxon>Ascomycota</taxon>
        <taxon>Pezizomycotina</taxon>
        <taxon>Eurotiomycetes</taxon>
        <taxon>Eurotiomycetidae</taxon>
        <taxon>Eurotiales</taxon>
        <taxon>Aspergillaceae</taxon>
        <taxon>Aspergillus</taxon>
        <taxon>Aspergillus subgen. Fumigati</taxon>
    </lineage>
</organism>
<accession>A1C4Q6</accession>
<dbReference type="AlphaFoldDB" id="A1C4Q6"/>
<dbReference type="RefSeq" id="XP_001276100.1">
    <property type="nucleotide sequence ID" value="XM_001276099.1"/>
</dbReference>
<dbReference type="Gene3D" id="2.130.10.10">
    <property type="entry name" value="YVTN repeat-like/Quinoprotein amine dehydrogenase"/>
    <property type="match status" value="1"/>
</dbReference>
<dbReference type="OrthoDB" id="10248252at2759"/>
<dbReference type="HOGENOM" id="CLU_573890_0_0_1"/>
<dbReference type="SMART" id="SM00320">
    <property type="entry name" value="WD40"/>
    <property type="match status" value="4"/>
</dbReference>
<dbReference type="SUPFAM" id="SSF50978">
    <property type="entry name" value="WD40 repeat-like"/>
    <property type="match status" value="1"/>
</dbReference>
<dbReference type="GO" id="GO:0031932">
    <property type="term" value="C:TORC2 complex"/>
    <property type="evidence" value="ECO:0007669"/>
    <property type="project" value="InterPro"/>
</dbReference>
<dbReference type="GO" id="GO:0031931">
    <property type="term" value="C:TORC1 complex"/>
    <property type="evidence" value="ECO:0007669"/>
    <property type="project" value="InterPro"/>
</dbReference>
<dbReference type="PANTHER" id="PTHR19842">
    <property type="entry name" value="G BETA-LIKE PROTEIN GBL"/>
    <property type="match status" value="1"/>
</dbReference>
<evidence type="ECO:0000313" key="4">
    <source>
        <dbReference type="Proteomes" id="UP000006701"/>
    </source>
</evidence>
<reference evidence="3 4" key="1">
    <citation type="journal article" date="2008" name="PLoS Genet.">
        <title>Genomic islands in the pathogenic filamentous fungus Aspergillus fumigatus.</title>
        <authorList>
            <person name="Fedorova N.D."/>
            <person name="Khaldi N."/>
            <person name="Joardar V.S."/>
            <person name="Maiti R."/>
            <person name="Amedeo P."/>
            <person name="Anderson M.J."/>
            <person name="Crabtree J."/>
            <person name="Silva J.C."/>
            <person name="Badger J.H."/>
            <person name="Albarraq A."/>
            <person name="Angiuoli S."/>
            <person name="Bussey H."/>
            <person name="Bowyer P."/>
            <person name="Cotty P.J."/>
            <person name="Dyer P.S."/>
            <person name="Egan A."/>
            <person name="Galens K."/>
            <person name="Fraser-Liggett C.M."/>
            <person name="Haas B.J."/>
            <person name="Inman J.M."/>
            <person name="Kent R."/>
            <person name="Lemieux S."/>
            <person name="Malavazi I."/>
            <person name="Orvis J."/>
            <person name="Roemer T."/>
            <person name="Ronning C.M."/>
            <person name="Sundaram J.P."/>
            <person name="Sutton G."/>
            <person name="Turner G."/>
            <person name="Venter J.C."/>
            <person name="White O.R."/>
            <person name="Whitty B.R."/>
            <person name="Youngman P."/>
            <person name="Wolfe K.H."/>
            <person name="Goldman G.H."/>
            <person name="Wortman J.R."/>
            <person name="Jiang B."/>
            <person name="Denning D.W."/>
            <person name="Nierman W.C."/>
        </authorList>
    </citation>
    <scope>NUCLEOTIDE SEQUENCE [LARGE SCALE GENOMIC DNA]</scope>
    <source>
        <strain evidence="4">ATCC 1007 / CBS 513.65 / DSM 816 / NCTC 3887 / NRRL 1</strain>
    </source>
</reference>
<dbReference type="GeneID" id="4708703"/>
<dbReference type="GO" id="GO:0031929">
    <property type="term" value="P:TOR signaling"/>
    <property type="evidence" value="ECO:0007669"/>
    <property type="project" value="InterPro"/>
</dbReference>
<feature type="region of interest" description="Disordered" evidence="2">
    <location>
        <begin position="256"/>
        <end position="296"/>
    </location>
</feature>
<dbReference type="InterPro" id="IPR037588">
    <property type="entry name" value="MLST8"/>
</dbReference>
<proteinExistence type="inferred from homology"/>
<dbReference type="STRING" id="344612.A1C4Q6"/>
<evidence type="ECO:0000256" key="1">
    <source>
        <dbReference type="ARBA" id="ARBA00009890"/>
    </source>
</evidence>
<dbReference type="VEuPathDB" id="FungiDB:ACLA_000850"/>
<sequence>MSQKPQTRFRESRKDLIPTCLAWGTTGSTKNILLAGMSGRSGEDEVVENGLLTAWHVGEASVTKRQFQPSSQNIFDIKWHPSLPRFATASTVGQSQVSRNTQSVVRVFEPLMWKSPMIEFECPALDINDITFCPYNLHYVTASCTDGVTYVWDFRKHDQVLLKLCHGEPLHQLDMNRSREQQDIGVGMALWGNESGEFYTGASDGIVKQWDILRSQRDAPTRTIFELKEEITCGAFSGDRSHLLLGDAGGGIHILSPNIPYSEDEERDGRDTSMEFKHASWPPRDDHGPDPESGVASARELLNSGRLKRHPNYGVGQGPLYDGPFASWARPLGTHPSLLRCTDLNPAVKLVQLDGLPLECRPGLDGIARKTIEAHRKMAKIRNGQPHEHKRKIDVAFVDLCSEDDEGERCPRTSGGLKRRPAAVRRFKGSFIGFSNLDCEVIDLTGDTSEDDAMAGTPEPSASFPDLRGLLETLREDVEEDFWWPASNMIDPNFPQGNA</sequence>
<dbReference type="Proteomes" id="UP000006701">
    <property type="component" value="Unassembled WGS sequence"/>
</dbReference>
<dbReference type="KEGG" id="act:ACLA_000850"/>
<keyword evidence="4" id="KW-1185">Reference proteome</keyword>
<dbReference type="InterPro" id="IPR015943">
    <property type="entry name" value="WD40/YVTN_repeat-like_dom_sf"/>
</dbReference>
<feature type="compositionally biased region" description="Basic and acidic residues" evidence="2">
    <location>
        <begin position="267"/>
        <end position="290"/>
    </location>
</feature>